<comment type="caution">
    <text evidence="1">The sequence shown here is derived from an EMBL/GenBank/DDBJ whole genome shotgun (WGS) entry which is preliminary data.</text>
</comment>
<organism evidence="1 2">
    <name type="scientific">Populus trichocarpa</name>
    <name type="common">Western balsam poplar</name>
    <name type="synonym">Populus balsamifera subsp. trichocarpa</name>
    <dbReference type="NCBI Taxonomy" id="3694"/>
    <lineage>
        <taxon>Eukaryota</taxon>
        <taxon>Viridiplantae</taxon>
        <taxon>Streptophyta</taxon>
        <taxon>Embryophyta</taxon>
        <taxon>Tracheophyta</taxon>
        <taxon>Spermatophyta</taxon>
        <taxon>Magnoliopsida</taxon>
        <taxon>eudicotyledons</taxon>
        <taxon>Gunneridae</taxon>
        <taxon>Pentapetalae</taxon>
        <taxon>rosids</taxon>
        <taxon>fabids</taxon>
        <taxon>Malpighiales</taxon>
        <taxon>Salicaceae</taxon>
        <taxon>Saliceae</taxon>
        <taxon>Populus</taxon>
    </lineage>
</organism>
<name>A0ACC0RI73_POPTR</name>
<sequence length="278" mass="32144">MKPYKSVKDQLLEYYMAQDHTPYTDTVIRVLSLTDPEIESTPLEKEYEDINIVVAIPREENLRVDISEEMEAESSAQGATRNPPSGTTYDRPRQSRAPRYSNTTYQSGPVGGSYQSGKTSGYKKFRVPEEYRPDKSFDFFEVLNVNCMSNEERKLRIEGWHNNMVLIIQTDDHVRDDFSLAHILMLKKSVGLAHKLIEGLNKDEFMIGTCEDFLQNVVNLLYSVFIGINYLTDSANQIRIEQENSRLRLSRLQICDLCELDAFTCDYEEHLFNLPNQE</sequence>
<gene>
    <name evidence="1" type="ORF">POPTR_T125007v4</name>
</gene>
<evidence type="ECO:0000313" key="1">
    <source>
        <dbReference type="EMBL" id="KAI9215483.1"/>
    </source>
</evidence>
<protein>
    <submittedName>
        <fullName evidence="1">Uncharacterized protein</fullName>
    </submittedName>
</protein>
<dbReference type="Proteomes" id="UP000006729">
    <property type="component" value="Unassembled WGS sequence"/>
</dbReference>
<proteinExistence type="predicted"/>
<reference evidence="1 2" key="1">
    <citation type="journal article" date="2006" name="Science">
        <title>The genome of black cottonwood, Populus trichocarpa (Torr. &amp; Gray).</title>
        <authorList>
            <person name="Tuskan G.A."/>
            <person name="Difazio S."/>
            <person name="Jansson S."/>
            <person name="Bohlmann J."/>
            <person name="Grigoriev I."/>
            <person name="Hellsten U."/>
            <person name="Putnam N."/>
            <person name="Ralph S."/>
            <person name="Rombauts S."/>
            <person name="Salamov A."/>
            <person name="Schein J."/>
            <person name="Sterck L."/>
            <person name="Aerts A."/>
            <person name="Bhalerao R.R."/>
            <person name="Bhalerao R.P."/>
            <person name="Blaudez D."/>
            <person name="Boerjan W."/>
            <person name="Brun A."/>
            <person name="Brunner A."/>
            <person name="Busov V."/>
            <person name="Campbell M."/>
            <person name="Carlson J."/>
            <person name="Chalot M."/>
            <person name="Chapman J."/>
            <person name="Chen G.L."/>
            <person name="Cooper D."/>
            <person name="Coutinho P.M."/>
            <person name="Couturier J."/>
            <person name="Covert S."/>
            <person name="Cronk Q."/>
            <person name="Cunningham R."/>
            <person name="Davis J."/>
            <person name="Degroeve S."/>
            <person name="Dejardin A."/>
            <person name="Depamphilis C."/>
            <person name="Detter J."/>
            <person name="Dirks B."/>
            <person name="Dubchak I."/>
            <person name="Duplessis S."/>
            <person name="Ehlting J."/>
            <person name="Ellis B."/>
            <person name="Gendler K."/>
            <person name="Goodstein D."/>
            <person name="Gribskov M."/>
            <person name="Grimwood J."/>
            <person name="Groover A."/>
            <person name="Gunter L."/>
            <person name="Hamberger B."/>
            <person name="Heinze B."/>
            <person name="Helariutta Y."/>
            <person name="Henrissat B."/>
            <person name="Holligan D."/>
            <person name="Holt R."/>
            <person name="Huang W."/>
            <person name="Islam-Faridi N."/>
            <person name="Jones S."/>
            <person name="Jones-Rhoades M."/>
            <person name="Jorgensen R."/>
            <person name="Joshi C."/>
            <person name="Kangasjarvi J."/>
            <person name="Karlsson J."/>
            <person name="Kelleher C."/>
            <person name="Kirkpatrick R."/>
            <person name="Kirst M."/>
            <person name="Kohler A."/>
            <person name="Kalluri U."/>
            <person name="Larimer F."/>
            <person name="Leebens-Mack J."/>
            <person name="Leple J.C."/>
            <person name="Locascio P."/>
            <person name="Lou Y."/>
            <person name="Lucas S."/>
            <person name="Martin F."/>
            <person name="Montanini B."/>
            <person name="Napoli C."/>
            <person name="Nelson D.R."/>
            <person name="Nelson C."/>
            <person name="Nieminen K."/>
            <person name="Nilsson O."/>
            <person name="Pereda V."/>
            <person name="Peter G."/>
            <person name="Philippe R."/>
            <person name="Pilate G."/>
            <person name="Poliakov A."/>
            <person name="Razumovskaya J."/>
            <person name="Richardson P."/>
            <person name="Rinaldi C."/>
            <person name="Ritland K."/>
            <person name="Rouze P."/>
            <person name="Ryaboy D."/>
            <person name="Schmutz J."/>
            <person name="Schrader J."/>
            <person name="Segerman B."/>
            <person name="Shin H."/>
            <person name="Siddiqui A."/>
            <person name="Sterky F."/>
            <person name="Terry A."/>
            <person name="Tsai C.J."/>
            <person name="Uberbacher E."/>
            <person name="Unneberg P."/>
            <person name="Vahala J."/>
            <person name="Wall K."/>
            <person name="Wessler S."/>
            <person name="Yang G."/>
            <person name="Yin T."/>
            <person name="Douglas C."/>
            <person name="Marra M."/>
            <person name="Sandberg G."/>
            <person name="Van de Peer Y."/>
            <person name="Rokhsar D."/>
        </authorList>
    </citation>
    <scope>NUCLEOTIDE SEQUENCE [LARGE SCALE GENOMIC DNA]</scope>
    <source>
        <strain evidence="2">cv. Nisqually</strain>
    </source>
</reference>
<keyword evidence="2" id="KW-1185">Reference proteome</keyword>
<dbReference type="EMBL" id="MU628140">
    <property type="protein sequence ID" value="KAI9215483.1"/>
    <property type="molecule type" value="Genomic_DNA"/>
</dbReference>
<accession>A0ACC0RI73</accession>
<evidence type="ECO:0000313" key="2">
    <source>
        <dbReference type="Proteomes" id="UP000006729"/>
    </source>
</evidence>